<keyword evidence="2 11" id="KW-0813">Transport</keyword>
<evidence type="ECO:0000256" key="4">
    <source>
        <dbReference type="ARBA" id="ARBA00022496"/>
    </source>
</evidence>
<comment type="caution">
    <text evidence="16">The sequence shown here is derived from an EMBL/GenBank/DDBJ whole genome shotgun (WGS) entry which is preliminary data.</text>
</comment>
<evidence type="ECO:0000256" key="2">
    <source>
        <dbReference type="ARBA" id="ARBA00022448"/>
    </source>
</evidence>
<evidence type="ECO:0000256" key="12">
    <source>
        <dbReference type="RuleBase" id="RU003357"/>
    </source>
</evidence>
<evidence type="ECO:0000256" key="10">
    <source>
        <dbReference type="ARBA" id="ARBA00023237"/>
    </source>
</evidence>
<keyword evidence="10 11" id="KW-0998">Cell outer membrane</keyword>
<reference evidence="16 17" key="2">
    <citation type="submission" date="2021-08" db="EMBL/GenBank/DDBJ databases">
        <title>Massilia sp. R798.</title>
        <authorList>
            <person name="Baek J.H."/>
            <person name="Jung H.S."/>
            <person name="Kim K.R."/>
            <person name="Jeon C.O."/>
        </authorList>
    </citation>
    <scope>NUCLEOTIDE SEQUENCE [LARGE SCALE GENOMIC DNA]</scope>
    <source>
        <strain evidence="16 17">R798</strain>
    </source>
</reference>
<keyword evidence="6" id="KW-0408">Iron</keyword>
<comment type="subcellular location">
    <subcellularLocation>
        <location evidence="1 11">Cell outer membrane</location>
        <topology evidence="1 11">Multi-pass membrane protein</topology>
    </subcellularLocation>
</comment>
<keyword evidence="16" id="KW-0675">Receptor</keyword>
<feature type="chain" id="PRO_5046504676" evidence="13">
    <location>
        <begin position="28"/>
        <end position="753"/>
    </location>
</feature>
<organism evidence="16 17">
    <name type="scientific">Massilia soli</name>
    <dbReference type="NCBI Taxonomy" id="2792854"/>
    <lineage>
        <taxon>Bacteria</taxon>
        <taxon>Pseudomonadati</taxon>
        <taxon>Pseudomonadota</taxon>
        <taxon>Betaproteobacteria</taxon>
        <taxon>Burkholderiales</taxon>
        <taxon>Oxalobacteraceae</taxon>
        <taxon>Telluria group</taxon>
        <taxon>Massilia</taxon>
    </lineage>
</organism>
<evidence type="ECO:0000256" key="7">
    <source>
        <dbReference type="ARBA" id="ARBA00023065"/>
    </source>
</evidence>
<dbReference type="Pfam" id="PF00593">
    <property type="entry name" value="TonB_dep_Rec_b-barrel"/>
    <property type="match status" value="1"/>
</dbReference>
<dbReference type="Proteomes" id="UP000809349">
    <property type="component" value="Unassembled WGS sequence"/>
</dbReference>
<feature type="domain" description="TonB-dependent receptor plug" evidence="15">
    <location>
        <begin position="58"/>
        <end position="163"/>
    </location>
</feature>
<evidence type="ECO:0000256" key="11">
    <source>
        <dbReference type="PROSITE-ProRule" id="PRU01360"/>
    </source>
</evidence>
<proteinExistence type="inferred from homology"/>
<dbReference type="InterPro" id="IPR039426">
    <property type="entry name" value="TonB-dep_rcpt-like"/>
</dbReference>
<keyword evidence="8 12" id="KW-0798">TonB box</keyword>
<evidence type="ECO:0000256" key="8">
    <source>
        <dbReference type="ARBA" id="ARBA00023077"/>
    </source>
</evidence>
<dbReference type="Pfam" id="PF07715">
    <property type="entry name" value="Plug"/>
    <property type="match status" value="1"/>
</dbReference>
<evidence type="ECO:0000259" key="14">
    <source>
        <dbReference type="Pfam" id="PF00593"/>
    </source>
</evidence>
<comment type="similarity">
    <text evidence="11 12">Belongs to the TonB-dependent receptor family.</text>
</comment>
<protein>
    <submittedName>
        <fullName evidence="16">TonB-dependent receptor</fullName>
    </submittedName>
</protein>
<keyword evidence="7" id="KW-0406">Ion transport</keyword>
<sequence length="753" mass="80815">MSIRRVRLNPSLLAMSMSSIVWTAAHAQVPVQQPNQAGNDGEIQEVVVTAQRIVSTEARTPVAMSVLSGSQLRDAGIERPSDLAARLPNVHLNGAADGLKITIRGVSNADTTEKGDPSAAFMLDGIYIARPQAQVMSFFDIARVEVLRGPQGTLYGRNATAGVVNVIANTPSPLLEGAASVAAGNYGSRKASAMLNVPLSDVLSVRAALAYNQRDSFLINAQRTPHTLGLDRDDRSARISARLALGKSGSLLLRHDRSEVRDSNDSIVPDTNFYTGVSTGKPVWYVSDTDKRLTNAFVPPNTVPAQGFSDKTSSGTGAELTWDLGALTLSYLGSHRDYQHDTLANFYYRVAPTFALGVRQNFSGDYAQDSHELRVATNGAGPLSAQAGLYYFREESEVVYSFRDLELVGLPPYYVFPNGPTVARSRALFGQATYSIMPRLRATAGVRRTEDNKSRVGSTNFQQQAEFNPATDLRMLNAASLHTTRTTWRLGAEYDLAPATMVYGAVSTGYKAGGFNDGCLAGTSALGITCPAALAVPASTLVYQPEELRSIEAGLKTRFWRNRATLNVTAFAYDYTNLQLSGVTIVRGAPRYVTDNAGEASVKGLELEGVVKATSSATFNYALALLDAHYVAYTPDGVNSWAGYKLDRAPSRTLSLGYEQRFAVAGGQLKAGVSARASGSYTIGVPSQLLQYPIPARTTADASVGFSPAASNWSVHAVVRNIGDKVAPIAIDSFGMLVPSDPRTVDVRLDYRF</sequence>
<keyword evidence="4" id="KW-0410">Iron transport</keyword>
<dbReference type="InterPro" id="IPR036942">
    <property type="entry name" value="Beta-barrel_TonB_sf"/>
</dbReference>
<keyword evidence="3 11" id="KW-1134">Transmembrane beta strand</keyword>
<evidence type="ECO:0000256" key="3">
    <source>
        <dbReference type="ARBA" id="ARBA00022452"/>
    </source>
</evidence>
<name>A0ABS7SUS2_9BURK</name>
<evidence type="ECO:0000256" key="6">
    <source>
        <dbReference type="ARBA" id="ARBA00023004"/>
    </source>
</evidence>
<keyword evidence="9 11" id="KW-0472">Membrane</keyword>
<dbReference type="Gene3D" id="2.40.170.20">
    <property type="entry name" value="TonB-dependent receptor, beta-barrel domain"/>
    <property type="match status" value="1"/>
</dbReference>
<evidence type="ECO:0000313" key="16">
    <source>
        <dbReference type="EMBL" id="MBZ2209670.1"/>
    </source>
</evidence>
<dbReference type="InterPro" id="IPR012910">
    <property type="entry name" value="Plug_dom"/>
</dbReference>
<reference evidence="16 17" key="1">
    <citation type="submission" date="2021-01" db="EMBL/GenBank/DDBJ databases">
        <authorList>
            <person name="Ruan W."/>
            <person name="Khan S.A."/>
            <person name="Jeon C.O."/>
        </authorList>
    </citation>
    <scope>NUCLEOTIDE SEQUENCE [LARGE SCALE GENOMIC DNA]</scope>
    <source>
        <strain evidence="16 17">R798</strain>
    </source>
</reference>
<evidence type="ECO:0000313" key="17">
    <source>
        <dbReference type="Proteomes" id="UP000809349"/>
    </source>
</evidence>
<feature type="domain" description="TonB-dependent receptor-like beta-barrel" evidence="14">
    <location>
        <begin position="296"/>
        <end position="722"/>
    </location>
</feature>
<keyword evidence="17" id="KW-1185">Reference proteome</keyword>
<evidence type="ECO:0000256" key="9">
    <source>
        <dbReference type="ARBA" id="ARBA00023136"/>
    </source>
</evidence>
<evidence type="ECO:0000256" key="5">
    <source>
        <dbReference type="ARBA" id="ARBA00022692"/>
    </source>
</evidence>
<feature type="signal peptide" evidence="13">
    <location>
        <begin position="1"/>
        <end position="27"/>
    </location>
</feature>
<keyword evidence="13" id="KW-0732">Signal</keyword>
<accession>A0ABS7SUS2</accession>
<dbReference type="PANTHER" id="PTHR32552">
    <property type="entry name" value="FERRICHROME IRON RECEPTOR-RELATED"/>
    <property type="match status" value="1"/>
</dbReference>
<evidence type="ECO:0000256" key="13">
    <source>
        <dbReference type="SAM" id="SignalP"/>
    </source>
</evidence>
<dbReference type="EMBL" id="JAFBIL020000009">
    <property type="protein sequence ID" value="MBZ2209670.1"/>
    <property type="molecule type" value="Genomic_DNA"/>
</dbReference>
<dbReference type="SUPFAM" id="SSF56935">
    <property type="entry name" value="Porins"/>
    <property type="match status" value="1"/>
</dbReference>
<gene>
    <name evidence="16" type="ORF">I4X03_020570</name>
</gene>
<dbReference type="InterPro" id="IPR000531">
    <property type="entry name" value="Beta-barrel_TonB"/>
</dbReference>
<keyword evidence="5 11" id="KW-0812">Transmembrane</keyword>
<evidence type="ECO:0000256" key="1">
    <source>
        <dbReference type="ARBA" id="ARBA00004571"/>
    </source>
</evidence>
<evidence type="ECO:0000259" key="15">
    <source>
        <dbReference type="Pfam" id="PF07715"/>
    </source>
</evidence>
<dbReference type="PANTHER" id="PTHR32552:SF81">
    <property type="entry name" value="TONB-DEPENDENT OUTER MEMBRANE RECEPTOR"/>
    <property type="match status" value="1"/>
</dbReference>
<dbReference type="PROSITE" id="PS52016">
    <property type="entry name" value="TONB_DEPENDENT_REC_3"/>
    <property type="match status" value="1"/>
</dbReference>